<evidence type="ECO:0000256" key="1">
    <source>
        <dbReference type="ARBA" id="ARBA00022475"/>
    </source>
</evidence>
<dbReference type="RefSeq" id="WP_002509118.1">
    <property type="nucleotide sequence ID" value="NZ_AP019698.1"/>
</dbReference>
<keyword evidence="6 9" id="KW-1133">Transmembrane helix</keyword>
<dbReference type="Proteomes" id="UP000254956">
    <property type="component" value="Unassembled WGS sequence"/>
</dbReference>
<feature type="transmembrane region" description="Helical" evidence="9">
    <location>
        <begin position="107"/>
        <end position="124"/>
    </location>
</feature>
<keyword evidence="4 9" id="KW-0812">Transmembrane</keyword>
<dbReference type="GO" id="GO:0008233">
    <property type="term" value="F:peptidase activity"/>
    <property type="evidence" value="ECO:0007669"/>
    <property type="project" value="UniProtKB-UniRule"/>
</dbReference>
<keyword evidence="7 9" id="KW-0843">Virulence</keyword>
<protein>
    <recommendedName>
        <fullName evidence="9">Accessory gene regulator protein B</fullName>
        <ecNumber evidence="9">3.4.-.-</ecNumber>
    </recommendedName>
</protein>
<evidence type="ECO:0000313" key="13">
    <source>
        <dbReference type="Proteomes" id="UP000321598"/>
    </source>
</evidence>
<sequence length="191" mass="21770">MLNAIEKRIDHLAKYLQQRNNLDHISYLKIRLGMQVFVGNIFKTVVAYGVSILCHLFFYTLTVHLTYVIIRTFAHGAHAKSSLLCHVQNLLLFVFLPWIIVYTKVDIGLMYILAILGFIILSIYAPSATKKQPIPKRLHKKKKVKTIVVTLLLIIGSLLFNAPYQQLILLGIIIIAVTQLPIFFPKEDVST</sequence>
<evidence type="ECO:0000256" key="7">
    <source>
        <dbReference type="ARBA" id="ARBA00023026"/>
    </source>
</evidence>
<evidence type="ECO:0000313" key="10">
    <source>
        <dbReference type="EMBL" id="GEQ01254.1"/>
    </source>
</evidence>
<evidence type="ECO:0000256" key="8">
    <source>
        <dbReference type="ARBA" id="ARBA00023136"/>
    </source>
</evidence>
<feature type="transmembrane region" description="Helical" evidence="9">
    <location>
        <begin position="45"/>
        <end position="70"/>
    </location>
</feature>
<keyword evidence="8 9" id="KW-0472">Membrane</keyword>
<dbReference type="GeneID" id="97287234"/>
<evidence type="ECO:0000256" key="2">
    <source>
        <dbReference type="ARBA" id="ARBA00022654"/>
    </source>
</evidence>
<evidence type="ECO:0000256" key="5">
    <source>
        <dbReference type="ARBA" id="ARBA00022801"/>
    </source>
</evidence>
<feature type="transmembrane region" description="Helical" evidence="9">
    <location>
        <begin position="144"/>
        <end position="161"/>
    </location>
</feature>
<dbReference type="OrthoDB" id="2183538at2"/>
<dbReference type="STRING" id="1212545.SARL_01686"/>
<comment type="similarity">
    <text evidence="9">Belongs to the AgrB family.</text>
</comment>
<dbReference type="EMBL" id="UGZE01000001">
    <property type="protein sequence ID" value="SUJ15197.1"/>
    <property type="molecule type" value="Genomic_DNA"/>
</dbReference>
<keyword evidence="3 9" id="KW-0645">Protease</keyword>
<reference evidence="10 13" key="2">
    <citation type="submission" date="2019-07" db="EMBL/GenBank/DDBJ databases">
        <title>Whole genome shotgun sequence of Staphylococcus arlettae NBRC 109765.</title>
        <authorList>
            <person name="Hosoyama A."/>
            <person name="Uohara A."/>
            <person name="Ohji S."/>
            <person name="Ichikawa N."/>
        </authorList>
    </citation>
    <scope>NUCLEOTIDE SEQUENCE [LARGE SCALE GENOMIC DNA]</scope>
    <source>
        <strain evidence="10 13">NBRC 109765</strain>
    </source>
</reference>
<dbReference type="AlphaFoldDB" id="A0A380CA31"/>
<comment type="subcellular location">
    <subcellularLocation>
        <location evidence="9">Cell membrane</location>
        <topology evidence="9">Multi-pass membrane protein</topology>
    </subcellularLocation>
</comment>
<evidence type="ECO:0000313" key="12">
    <source>
        <dbReference type="Proteomes" id="UP000254956"/>
    </source>
</evidence>
<dbReference type="EC" id="3.4.-.-" evidence="9"/>
<feature type="transmembrane region" description="Helical" evidence="9">
    <location>
        <begin position="82"/>
        <end position="101"/>
    </location>
</feature>
<keyword evidence="1 9" id="KW-1003">Cell membrane</keyword>
<comment type="function">
    <text evidence="9">Essential for the production of a quorum sensing system signal molecule, the autoinducing peptide (AIP). This quorum sensing system is responsible for the regulation of the expression of virulence factor genes. Involved in the proteolytic processing of AgrD, the precursor of AIP.</text>
</comment>
<keyword evidence="13" id="KW-1185">Reference proteome</keyword>
<dbReference type="InterPro" id="IPR006741">
    <property type="entry name" value="AgrB"/>
</dbReference>
<dbReference type="GO" id="GO:0009372">
    <property type="term" value="P:quorum sensing"/>
    <property type="evidence" value="ECO:0007669"/>
    <property type="project" value="UniProtKB-UniRule"/>
</dbReference>
<accession>A0A380CA31</accession>
<dbReference type="Pfam" id="PF04647">
    <property type="entry name" value="AgrB"/>
    <property type="match status" value="1"/>
</dbReference>
<keyword evidence="2 9" id="KW-0673">Quorum sensing</keyword>
<reference evidence="11 12" key="1">
    <citation type="submission" date="2018-06" db="EMBL/GenBank/DDBJ databases">
        <authorList>
            <consortium name="Pathogen Informatics"/>
            <person name="Doyle S."/>
        </authorList>
    </citation>
    <scope>NUCLEOTIDE SEQUENCE [LARGE SCALE GENOMIC DNA]</scope>
    <source>
        <strain evidence="11 12">NCTC12413</strain>
    </source>
</reference>
<evidence type="ECO:0000256" key="9">
    <source>
        <dbReference type="HAMAP-Rule" id="MF_00784"/>
    </source>
</evidence>
<evidence type="ECO:0000256" key="3">
    <source>
        <dbReference type="ARBA" id="ARBA00022670"/>
    </source>
</evidence>
<gene>
    <name evidence="9 11" type="primary">agrB</name>
    <name evidence="11" type="ORF">NCTC12413_00888</name>
    <name evidence="10" type="ORF">SAR03_22910</name>
</gene>
<dbReference type="EMBL" id="BKAV01000031">
    <property type="protein sequence ID" value="GEQ01254.1"/>
    <property type="molecule type" value="Genomic_DNA"/>
</dbReference>
<name>A0A380CA31_9STAP</name>
<evidence type="ECO:0000313" key="11">
    <source>
        <dbReference type="EMBL" id="SUJ15197.1"/>
    </source>
</evidence>
<evidence type="ECO:0000256" key="6">
    <source>
        <dbReference type="ARBA" id="ARBA00022989"/>
    </source>
</evidence>
<organism evidence="11 12">
    <name type="scientific">Staphylococcus arlettae</name>
    <dbReference type="NCBI Taxonomy" id="29378"/>
    <lineage>
        <taxon>Bacteria</taxon>
        <taxon>Bacillati</taxon>
        <taxon>Bacillota</taxon>
        <taxon>Bacilli</taxon>
        <taxon>Bacillales</taxon>
        <taxon>Staphylococcaceae</taxon>
        <taxon>Staphylococcus</taxon>
    </lineage>
</organism>
<dbReference type="HAMAP" id="MF_00784">
    <property type="entry name" value="AgrB"/>
    <property type="match status" value="1"/>
</dbReference>
<proteinExistence type="inferred from homology"/>
<keyword evidence="5 9" id="KW-0378">Hydrolase</keyword>
<feature type="transmembrane region" description="Helical" evidence="9">
    <location>
        <begin position="167"/>
        <end position="184"/>
    </location>
</feature>
<dbReference type="GO" id="GO:0005886">
    <property type="term" value="C:plasma membrane"/>
    <property type="evidence" value="ECO:0007669"/>
    <property type="project" value="UniProtKB-SubCell"/>
</dbReference>
<evidence type="ECO:0000256" key="4">
    <source>
        <dbReference type="ARBA" id="ARBA00022692"/>
    </source>
</evidence>
<dbReference type="SMART" id="SM00793">
    <property type="entry name" value="AgrB"/>
    <property type="match status" value="1"/>
</dbReference>
<dbReference type="GO" id="GO:0006508">
    <property type="term" value="P:proteolysis"/>
    <property type="evidence" value="ECO:0007669"/>
    <property type="project" value="UniProtKB-KW"/>
</dbReference>
<dbReference type="Proteomes" id="UP000321598">
    <property type="component" value="Unassembled WGS sequence"/>
</dbReference>